<feature type="binding site" evidence="5">
    <location>
        <position position="336"/>
    </location>
    <ligand>
        <name>pyridoxal 5'-phosphate</name>
        <dbReference type="ChEBI" id="CHEBI:597326"/>
    </ligand>
</feature>
<feature type="binding site" evidence="5">
    <location>
        <position position="267"/>
    </location>
    <ligand>
        <name>pyridoxal 5'-phosphate</name>
        <dbReference type="ChEBI" id="CHEBI:597326"/>
    </ligand>
</feature>
<dbReference type="OrthoDB" id="5978656at2759"/>
<feature type="binding site" evidence="5">
    <location>
        <position position="364"/>
    </location>
    <ligand>
        <name>pyridoxal 5'-phosphate</name>
        <dbReference type="ChEBI" id="CHEBI:597326"/>
    </ligand>
</feature>
<evidence type="ECO:0000256" key="2">
    <source>
        <dbReference type="ARBA" id="ARBA00022642"/>
    </source>
</evidence>
<evidence type="ECO:0000313" key="8">
    <source>
        <dbReference type="EMBL" id="KAH7313683.1"/>
    </source>
</evidence>
<comment type="pathway">
    <text evidence="5 6">Cofactor biosynthesis; NAD(+) biosynthesis; quinolinate from L-kynurenine: step 2/3.</text>
</comment>
<evidence type="ECO:0000256" key="5">
    <source>
        <dbReference type="HAMAP-Rule" id="MF_03017"/>
    </source>
</evidence>
<keyword evidence="2 5" id="KW-0662">Pyridine nucleotide biosynthesis</keyword>
<organism evidence="8 9">
    <name type="scientific">Stachybotrys elegans</name>
    <dbReference type="NCBI Taxonomy" id="80388"/>
    <lineage>
        <taxon>Eukaryota</taxon>
        <taxon>Fungi</taxon>
        <taxon>Dikarya</taxon>
        <taxon>Ascomycota</taxon>
        <taxon>Pezizomycotina</taxon>
        <taxon>Sordariomycetes</taxon>
        <taxon>Hypocreomycetidae</taxon>
        <taxon>Hypocreales</taxon>
        <taxon>Stachybotryaceae</taxon>
        <taxon>Stachybotrys</taxon>
    </lineage>
</organism>
<feature type="binding site" evidence="5">
    <location>
        <position position="292"/>
    </location>
    <ligand>
        <name>pyridoxal 5'-phosphate</name>
        <dbReference type="ChEBI" id="CHEBI:597326"/>
    </ligand>
</feature>
<dbReference type="Gene3D" id="3.40.640.10">
    <property type="entry name" value="Type I PLP-dependent aspartate aminotransferase-like (Major domain)"/>
    <property type="match status" value="1"/>
</dbReference>
<dbReference type="SUPFAM" id="SSF53383">
    <property type="entry name" value="PLP-dependent transferases"/>
    <property type="match status" value="1"/>
</dbReference>
<keyword evidence="9" id="KW-1185">Reference proteome</keyword>
<evidence type="ECO:0000313" key="9">
    <source>
        <dbReference type="Proteomes" id="UP000813444"/>
    </source>
</evidence>
<dbReference type="Pfam" id="PF00266">
    <property type="entry name" value="Aminotran_5"/>
    <property type="match status" value="1"/>
</dbReference>
<feature type="binding site" evidence="5">
    <location>
        <begin position="183"/>
        <end position="186"/>
    </location>
    <ligand>
        <name>pyridoxal 5'-phosphate</name>
        <dbReference type="ChEBI" id="CHEBI:597326"/>
    </ligand>
</feature>
<reference evidence="8" key="1">
    <citation type="journal article" date="2021" name="Nat. Commun.">
        <title>Genetic determinants of endophytism in the Arabidopsis root mycobiome.</title>
        <authorList>
            <person name="Mesny F."/>
            <person name="Miyauchi S."/>
            <person name="Thiergart T."/>
            <person name="Pickel B."/>
            <person name="Atanasova L."/>
            <person name="Karlsson M."/>
            <person name="Huettel B."/>
            <person name="Barry K.W."/>
            <person name="Haridas S."/>
            <person name="Chen C."/>
            <person name="Bauer D."/>
            <person name="Andreopoulos W."/>
            <person name="Pangilinan J."/>
            <person name="LaButti K."/>
            <person name="Riley R."/>
            <person name="Lipzen A."/>
            <person name="Clum A."/>
            <person name="Drula E."/>
            <person name="Henrissat B."/>
            <person name="Kohler A."/>
            <person name="Grigoriev I.V."/>
            <person name="Martin F.M."/>
            <person name="Hacquard S."/>
        </authorList>
    </citation>
    <scope>NUCLEOTIDE SEQUENCE</scope>
    <source>
        <strain evidence="8">MPI-CAGE-CH-0235</strain>
    </source>
</reference>
<sequence>MDLSAYVDRLRSGAPPKFPADANSLAFAQNLDSQDSIRHLRDEFILPTKTSLKKRGLNGTIPSQHAHANGTTNGDAVDDTGIYFVGNSLGAQPKAVRTYLDAQLETWASIGVNGHFSRLDASPLTAWQDLAEDCARKSADIVGSSPHEIVVMNTLSVNLHLMMASFYRPTAQRHKIILEWRPFPSDWYAIESQIAWNGYDPAEAMVLLQPGDDCLIPTERILAAIDEHAHDAALLLLPGIQYYSGQLFDIPRITAYARERGLVVGWDLAHAAGNVELKLHDWDVDFACWCTYKYINAGPGSIAGVFVHERHGGVTWAAEDPDKKGRPEYRPRLTGWYGGDKSVRFNMDNRFVPTPGAAGYQLSNPSAIDLASLSAALSVFNKTSMRELRSKALVLTAYAEYLLDGILAESNEATPLFTVLTPRDPAQRGTQLSVMLREGLLDDVAEALEDNGVLCDKRKPGVIRVAPVPLYSRFEDVWRFMQILRGALKM</sequence>
<dbReference type="FunFam" id="3.40.640.10:FF:000031">
    <property type="entry name" value="Kynureninase"/>
    <property type="match status" value="1"/>
</dbReference>
<protein>
    <recommendedName>
        <fullName evidence="5 6">Kynureninase</fullName>
        <ecNumber evidence="5 6">3.7.1.3</ecNumber>
    </recommendedName>
    <alternativeName>
        <fullName evidence="5">Biosynthesis of nicotinic acid protein 5</fullName>
    </alternativeName>
    <alternativeName>
        <fullName evidence="5">L-kynurenine hydrolase</fullName>
    </alternativeName>
</protein>
<dbReference type="PANTHER" id="PTHR14084:SF2">
    <property type="entry name" value="KYNURENINASE 2"/>
    <property type="match status" value="1"/>
</dbReference>
<dbReference type="NCBIfam" id="TIGR01814">
    <property type="entry name" value="kynureninase"/>
    <property type="match status" value="1"/>
</dbReference>
<dbReference type="PIRSF" id="PIRSF038800">
    <property type="entry name" value="KYNU"/>
    <property type="match status" value="1"/>
</dbReference>
<evidence type="ECO:0000256" key="3">
    <source>
        <dbReference type="ARBA" id="ARBA00022801"/>
    </source>
</evidence>
<dbReference type="EMBL" id="JAGPNK010000009">
    <property type="protein sequence ID" value="KAH7313683.1"/>
    <property type="molecule type" value="Genomic_DNA"/>
</dbReference>
<proteinExistence type="inferred from homology"/>
<gene>
    <name evidence="5" type="primary">BNA5</name>
    <name evidence="8" type="ORF">B0I35DRAFT_376195</name>
</gene>
<dbReference type="GO" id="GO:0019441">
    <property type="term" value="P:L-tryptophan catabolic process to kynurenine"/>
    <property type="evidence" value="ECO:0007669"/>
    <property type="project" value="TreeGrafter"/>
</dbReference>
<dbReference type="GO" id="GO:0030429">
    <property type="term" value="F:kynureninase activity"/>
    <property type="evidence" value="ECO:0007669"/>
    <property type="project" value="UniProtKB-UniRule"/>
</dbReference>
<comment type="subcellular location">
    <subcellularLocation>
        <location evidence="5 6">Cytoplasm</location>
    </subcellularLocation>
</comment>
<dbReference type="InterPro" id="IPR010111">
    <property type="entry name" value="Kynureninase"/>
</dbReference>
<evidence type="ECO:0000259" key="7">
    <source>
        <dbReference type="Pfam" id="PF00266"/>
    </source>
</evidence>
<evidence type="ECO:0000256" key="1">
    <source>
        <dbReference type="ARBA" id="ARBA00022490"/>
    </source>
</evidence>
<dbReference type="GO" id="GO:0019805">
    <property type="term" value="P:quinolinate biosynthetic process"/>
    <property type="evidence" value="ECO:0007669"/>
    <property type="project" value="UniProtKB-UniRule"/>
</dbReference>
<dbReference type="GO" id="GO:0005737">
    <property type="term" value="C:cytoplasm"/>
    <property type="evidence" value="ECO:0007669"/>
    <property type="project" value="UniProtKB-SubCell"/>
</dbReference>
<dbReference type="Pfam" id="PF22580">
    <property type="entry name" value="KYNU_C"/>
    <property type="match status" value="1"/>
</dbReference>
<feature type="binding site" evidence="5">
    <location>
        <position position="270"/>
    </location>
    <ligand>
        <name>pyridoxal 5'-phosphate</name>
        <dbReference type="ChEBI" id="CHEBI:597326"/>
    </ligand>
</feature>
<comment type="function">
    <text evidence="5 6">Catalyzes the cleavage of L-kynurenine (L-Kyn) and L-3-hydroxykynurenine (L-3OHKyn) into anthranilic acid (AA) and 3-hydroxyanthranilic acid (3-OHAA), respectively.</text>
</comment>
<comment type="pathway">
    <text evidence="5 6">Amino-acid degradation; L-kynurenine degradation; L-alanine and anthranilate from L-kynurenine: step 1/1.</text>
</comment>
<feature type="modified residue" description="N6-(pyridoxal phosphate)lysine" evidence="5">
    <location>
        <position position="293"/>
    </location>
</feature>
<dbReference type="PANTHER" id="PTHR14084">
    <property type="entry name" value="KYNURENINASE"/>
    <property type="match status" value="1"/>
</dbReference>
<dbReference type="HAMAP" id="MF_01970">
    <property type="entry name" value="Kynureninase"/>
    <property type="match status" value="1"/>
</dbReference>
<comment type="caution">
    <text evidence="5">Lacks conserved residue(s) required for the propagation of feature annotation.</text>
</comment>
<evidence type="ECO:0000256" key="6">
    <source>
        <dbReference type="PIRNR" id="PIRNR038800"/>
    </source>
</evidence>
<dbReference type="UniPathway" id="UPA00253">
    <property type="reaction ID" value="UER00329"/>
</dbReference>
<feature type="domain" description="Aminotransferase class V" evidence="7">
    <location>
        <begin position="209"/>
        <end position="300"/>
    </location>
</feature>
<keyword evidence="4 5" id="KW-0663">Pyridoxal phosphate</keyword>
<dbReference type="AlphaFoldDB" id="A0A8K0WPT8"/>
<feature type="binding site" evidence="5">
    <location>
        <position position="155"/>
    </location>
    <ligand>
        <name>pyridoxal 5'-phosphate</name>
        <dbReference type="ChEBI" id="CHEBI:597326"/>
    </ligand>
</feature>
<name>A0A8K0WPT8_9HYPO</name>
<dbReference type="InterPro" id="IPR000192">
    <property type="entry name" value="Aminotrans_V_dom"/>
</dbReference>
<dbReference type="GO" id="GO:0043420">
    <property type="term" value="P:anthranilate metabolic process"/>
    <property type="evidence" value="ECO:0007669"/>
    <property type="project" value="UniProtKB-UniRule"/>
</dbReference>
<dbReference type="Gene3D" id="3.90.1150.10">
    <property type="entry name" value="Aspartate Aminotransferase, domain 1"/>
    <property type="match status" value="1"/>
</dbReference>
<dbReference type="Proteomes" id="UP000813444">
    <property type="component" value="Unassembled WGS sequence"/>
</dbReference>
<keyword evidence="1 5" id="KW-0963">Cytoplasm</keyword>
<dbReference type="InterPro" id="IPR015422">
    <property type="entry name" value="PyrdxlP-dep_Trfase_small"/>
</dbReference>
<dbReference type="GO" id="GO:0030170">
    <property type="term" value="F:pyridoxal phosphate binding"/>
    <property type="evidence" value="ECO:0007669"/>
    <property type="project" value="UniProtKB-UniRule"/>
</dbReference>
<dbReference type="GO" id="GO:0034354">
    <property type="term" value="P:'de novo' NAD+ biosynthetic process from L-tryptophan"/>
    <property type="evidence" value="ECO:0007669"/>
    <property type="project" value="UniProtKB-UniRule"/>
</dbReference>
<feature type="binding site" evidence="5">
    <location>
        <position position="156"/>
    </location>
    <ligand>
        <name>pyridoxal 5'-phosphate</name>
        <dbReference type="ChEBI" id="CHEBI:597326"/>
    </ligand>
</feature>
<comment type="caution">
    <text evidence="8">The sequence shown here is derived from an EMBL/GenBank/DDBJ whole genome shotgun (WGS) entry which is preliminary data.</text>
</comment>
<comment type="subunit">
    <text evidence="5 6">Homodimer.</text>
</comment>
<evidence type="ECO:0000256" key="4">
    <source>
        <dbReference type="ARBA" id="ARBA00022898"/>
    </source>
</evidence>
<dbReference type="EC" id="3.7.1.3" evidence="5 6"/>
<keyword evidence="3 5" id="KW-0378">Hydrolase</keyword>
<comment type="catalytic activity">
    <reaction evidence="6">
        <text>3-hydroxy-L-kynurenine + H2O = 3-hydroxyanthranilate + L-alanine + H(+)</text>
        <dbReference type="Rhea" id="RHEA:25143"/>
        <dbReference type="ChEBI" id="CHEBI:15377"/>
        <dbReference type="ChEBI" id="CHEBI:15378"/>
        <dbReference type="ChEBI" id="CHEBI:36559"/>
        <dbReference type="ChEBI" id="CHEBI:57972"/>
        <dbReference type="ChEBI" id="CHEBI:58125"/>
        <dbReference type="EC" id="3.7.1.3"/>
    </reaction>
</comment>
<dbReference type="InterPro" id="IPR015424">
    <property type="entry name" value="PyrdxlP-dep_Trfase"/>
</dbReference>
<comment type="similarity">
    <text evidence="5 6">Belongs to the kynureninase family.</text>
</comment>
<accession>A0A8K0WPT8</accession>
<dbReference type="InterPro" id="IPR015421">
    <property type="entry name" value="PyrdxlP-dep_Trfase_major"/>
</dbReference>
<comment type="cofactor">
    <cofactor evidence="5 6">
        <name>pyridoxal 5'-phosphate</name>
        <dbReference type="ChEBI" id="CHEBI:597326"/>
    </cofactor>
</comment>
<dbReference type="UniPathway" id="UPA00334">
    <property type="reaction ID" value="UER00455"/>
</dbReference>
<dbReference type="GO" id="GO:0097053">
    <property type="term" value="P:L-kynurenine catabolic process"/>
    <property type="evidence" value="ECO:0007669"/>
    <property type="project" value="UniProtKB-UniRule"/>
</dbReference>
<comment type="catalytic activity">
    <reaction evidence="5 6">
        <text>L-kynurenine + H2O = anthranilate + L-alanine + H(+)</text>
        <dbReference type="Rhea" id="RHEA:16813"/>
        <dbReference type="ChEBI" id="CHEBI:15377"/>
        <dbReference type="ChEBI" id="CHEBI:15378"/>
        <dbReference type="ChEBI" id="CHEBI:16567"/>
        <dbReference type="ChEBI" id="CHEBI:57959"/>
        <dbReference type="ChEBI" id="CHEBI:57972"/>
        <dbReference type="EC" id="3.7.1.3"/>
    </reaction>
</comment>